<keyword evidence="3 6" id="KW-0479">Metal-binding</keyword>
<comment type="cofactor">
    <cofactor evidence="6">
        <name>Mg(2+)</name>
        <dbReference type="ChEBI" id="CHEBI:18420"/>
    </cofactor>
    <text evidence="6">Binds 1 Mg(2+) ion per subunit.</text>
</comment>
<dbReference type="Pfam" id="PF02879">
    <property type="entry name" value="PGM_PMM_II"/>
    <property type="match status" value="1"/>
</dbReference>
<evidence type="ECO:0000256" key="3">
    <source>
        <dbReference type="ARBA" id="ARBA00022723"/>
    </source>
</evidence>
<dbReference type="FunFam" id="3.40.120.10:FF:000003">
    <property type="entry name" value="Phosphoglucosamine mutase"/>
    <property type="match status" value="1"/>
</dbReference>
<dbReference type="InterPro" id="IPR005841">
    <property type="entry name" value="Alpha-D-phosphohexomutase_SF"/>
</dbReference>
<dbReference type="NCBIfam" id="NF008139">
    <property type="entry name" value="PRK10887.1"/>
    <property type="match status" value="1"/>
</dbReference>
<evidence type="ECO:0000256" key="4">
    <source>
        <dbReference type="ARBA" id="ARBA00022842"/>
    </source>
</evidence>
<dbReference type="GO" id="GO:0005829">
    <property type="term" value="C:cytosol"/>
    <property type="evidence" value="ECO:0007669"/>
    <property type="project" value="TreeGrafter"/>
</dbReference>
<dbReference type="Proteomes" id="UP000294862">
    <property type="component" value="Unassembled WGS sequence"/>
</dbReference>
<dbReference type="SUPFAM" id="SSF55957">
    <property type="entry name" value="Phosphoglucomutase, C-terminal domain"/>
    <property type="match status" value="1"/>
</dbReference>
<dbReference type="FunFam" id="3.40.120.10:FF:000001">
    <property type="entry name" value="Phosphoglucosamine mutase"/>
    <property type="match status" value="1"/>
</dbReference>
<reference evidence="13 14" key="1">
    <citation type="journal article" date="2015" name="Stand. Genomic Sci.">
        <title>Genomic Encyclopedia of Bacterial and Archaeal Type Strains, Phase III: the genomes of soil and plant-associated and newly described type strains.</title>
        <authorList>
            <person name="Whitman W.B."/>
            <person name="Woyke T."/>
            <person name="Klenk H.P."/>
            <person name="Zhou Y."/>
            <person name="Lilburn T.G."/>
            <person name="Beck B.J."/>
            <person name="De Vos P."/>
            <person name="Vandamme P."/>
            <person name="Eisen J.A."/>
            <person name="Garrity G."/>
            <person name="Hugenholtz P."/>
            <person name="Kyrpides N.C."/>
        </authorList>
    </citation>
    <scope>NUCLEOTIDE SEQUENCE [LARGE SCALE GENOMIC DNA]</scope>
    <source>
        <strain evidence="13 14">A3</strain>
    </source>
</reference>
<feature type="modified residue" description="Phosphoserine" evidence="6">
    <location>
        <position position="103"/>
    </location>
</feature>
<evidence type="ECO:0000259" key="12">
    <source>
        <dbReference type="Pfam" id="PF02880"/>
    </source>
</evidence>
<evidence type="ECO:0000259" key="11">
    <source>
        <dbReference type="Pfam" id="PF02879"/>
    </source>
</evidence>
<name>A0A4R2I570_9GAMM</name>
<evidence type="ECO:0000259" key="9">
    <source>
        <dbReference type="Pfam" id="PF00408"/>
    </source>
</evidence>
<dbReference type="OrthoDB" id="9803322at2"/>
<evidence type="ECO:0000256" key="7">
    <source>
        <dbReference type="RuleBase" id="RU004326"/>
    </source>
</evidence>
<dbReference type="PANTHER" id="PTHR42946:SF1">
    <property type="entry name" value="PHOSPHOGLUCOMUTASE (ALPHA-D-GLUCOSE-1,6-BISPHOSPHATE-DEPENDENT)"/>
    <property type="match status" value="1"/>
</dbReference>
<keyword evidence="4 6" id="KW-0460">Magnesium</keyword>
<keyword evidence="5 6" id="KW-0413">Isomerase</keyword>
<dbReference type="EC" id="5.4.2.10" evidence="6 8"/>
<dbReference type="Gene3D" id="3.30.310.50">
    <property type="entry name" value="Alpha-D-phosphohexomutase, C-terminal domain"/>
    <property type="match status" value="1"/>
</dbReference>
<dbReference type="Pfam" id="PF02878">
    <property type="entry name" value="PGM_PMM_I"/>
    <property type="match status" value="1"/>
</dbReference>
<dbReference type="PROSITE" id="PS00710">
    <property type="entry name" value="PGM_PMM"/>
    <property type="match status" value="1"/>
</dbReference>
<feature type="active site" description="Phosphoserine intermediate" evidence="6">
    <location>
        <position position="103"/>
    </location>
</feature>
<dbReference type="AlphaFoldDB" id="A0A4R2I570"/>
<dbReference type="HAMAP" id="MF_01554_B">
    <property type="entry name" value="GlmM_B"/>
    <property type="match status" value="1"/>
</dbReference>
<keyword evidence="2 6" id="KW-0597">Phosphoprotein</keyword>
<dbReference type="RefSeq" id="WP_131999437.1">
    <property type="nucleotide sequence ID" value="NZ_SLWQ01000008.1"/>
</dbReference>
<organism evidence="13 14">
    <name type="scientific">Dokdonella fugitiva</name>
    <dbReference type="NCBI Taxonomy" id="328517"/>
    <lineage>
        <taxon>Bacteria</taxon>
        <taxon>Pseudomonadati</taxon>
        <taxon>Pseudomonadota</taxon>
        <taxon>Gammaproteobacteria</taxon>
        <taxon>Lysobacterales</taxon>
        <taxon>Rhodanobacteraceae</taxon>
        <taxon>Dokdonella</taxon>
    </lineage>
</organism>
<gene>
    <name evidence="6" type="primary">glmM</name>
    <name evidence="13" type="ORF">EV148_108106</name>
</gene>
<feature type="domain" description="Alpha-D-phosphohexomutase alpha/beta/alpha" evidence="11">
    <location>
        <begin position="159"/>
        <end position="255"/>
    </location>
</feature>
<dbReference type="InterPro" id="IPR005845">
    <property type="entry name" value="A-D-PHexomutase_a/b/a-II"/>
</dbReference>
<comment type="similarity">
    <text evidence="1 6 7">Belongs to the phosphohexose mutase family.</text>
</comment>
<dbReference type="SUPFAM" id="SSF53738">
    <property type="entry name" value="Phosphoglucomutase, first 3 domains"/>
    <property type="match status" value="3"/>
</dbReference>
<keyword evidence="14" id="KW-1185">Reference proteome</keyword>
<dbReference type="GO" id="GO:0004615">
    <property type="term" value="F:phosphomannomutase activity"/>
    <property type="evidence" value="ECO:0007669"/>
    <property type="project" value="TreeGrafter"/>
</dbReference>
<dbReference type="PRINTS" id="PR00509">
    <property type="entry name" value="PGMPMM"/>
</dbReference>
<dbReference type="PANTHER" id="PTHR42946">
    <property type="entry name" value="PHOSPHOHEXOSE MUTASE"/>
    <property type="match status" value="1"/>
</dbReference>
<dbReference type="Pfam" id="PF02880">
    <property type="entry name" value="PGM_PMM_III"/>
    <property type="match status" value="1"/>
</dbReference>
<dbReference type="Gene3D" id="3.40.120.10">
    <property type="entry name" value="Alpha-D-Glucose-1,6-Bisphosphate, subunit A, domain 3"/>
    <property type="match status" value="3"/>
</dbReference>
<dbReference type="GO" id="GO:0000287">
    <property type="term" value="F:magnesium ion binding"/>
    <property type="evidence" value="ECO:0007669"/>
    <property type="project" value="UniProtKB-UniRule"/>
</dbReference>
<evidence type="ECO:0000256" key="6">
    <source>
        <dbReference type="HAMAP-Rule" id="MF_01554"/>
    </source>
</evidence>
<dbReference type="InterPro" id="IPR016055">
    <property type="entry name" value="A-D-PHexomutase_a/b/a-I/II/III"/>
</dbReference>
<feature type="binding site" evidence="6">
    <location>
        <position position="242"/>
    </location>
    <ligand>
        <name>Mg(2+)</name>
        <dbReference type="ChEBI" id="CHEBI:18420"/>
    </ligand>
</feature>
<comment type="PTM">
    <text evidence="6">Activated by phosphorylation.</text>
</comment>
<dbReference type="Pfam" id="PF00408">
    <property type="entry name" value="PGM_PMM_IV"/>
    <property type="match status" value="1"/>
</dbReference>
<dbReference type="EMBL" id="SLWQ01000008">
    <property type="protein sequence ID" value="TCO38268.1"/>
    <property type="molecule type" value="Genomic_DNA"/>
</dbReference>
<dbReference type="InterPro" id="IPR006352">
    <property type="entry name" value="GlmM_bact"/>
</dbReference>
<sequence length="453" mass="47293">MSTRRYFGTDGIRGRVGEWPITAEFMLKLGRAVGSVLAARGQAVNVVIGKDTRVSGYMFESALEAGLVAAGAGVSLLGPMPTPAVAYLTRSLRASAGIVISASHNPHHDNGIKFFSAEGEKLDDDVEAAIEAELDAPFTTVASESIGKVVRVRDAVVRYAEFCKGTVPPTLNLRGLAIVLDCAHGATYQIAPTVFSELGAKVTAIGAQPDGLNINRDVGSTHPEALQRAVVASGADLGIAFDGDGDRVQMVDRHGALVDGDQLLYVLAADWHASGRLRGPLVGTLMSNYGLERAMNELGVPFIRANVGDRYVLQQLKQHQGVLGGETSGHILTLDRASSGDAIVSALQVLDVLRRSGRSLDEAVAGMRKVAQTTVNVRVSGGAAALVADAGVQAAYERVRAELEGQGRVVLRPSGTEPLVRVTVEAGDAGLVERLAAELADAVKSAASTTTTA</sequence>
<comment type="function">
    <text evidence="6 8">Catalyzes the conversion of glucosamine-6-phosphate to glucosamine-1-phosphate.</text>
</comment>
<comment type="caution">
    <text evidence="13">The sequence shown here is derived from an EMBL/GenBank/DDBJ whole genome shotgun (WGS) entry which is preliminary data.</text>
</comment>
<feature type="domain" description="Alpha-D-phosphohexomutase alpha/beta/alpha" evidence="10">
    <location>
        <begin position="4"/>
        <end position="135"/>
    </location>
</feature>
<feature type="binding site" evidence="6">
    <location>
        <position position="246"/>
    </location>
    <ligand>
        <name>Mg(2+)</name>
        <dbReference type="ChEBI" id="CHEBI:18420"/>
    </ligand>
</feature>
<proteinExistence type="inferred from homology"/>
<dbReference type="NCBIfam" id="TIGR01455">
    <property type="entry name" value="glmM"/>
    <property type="match status" value="1"/>
</dbReference>
<dbReference type="CDD" id="cd05802">
    <property type="entry name" value="GlmM"/>
    <property type="match status" value="1"/>
</dbReference>
<dbReference type="InterPro" id="IPR005846">
    <property type="entry name" value="A-D-PHexomutase_a/b/a-III"/>
</dbReference>
<evidence type="ECO:0000313" key="13">
    <source>
        <dbReference type="EMBL" id="TCO38268.1"/>
    </source>
</evidence>
<evidence type="ECO:0000256" key="8">
    <source>
        <dbReference type="RuleBase" id="RU004327"/>
    </source>
</evidence>
<evidence type="ECO:0000256" key="1">
    <source>
        <dbReference type="ARBA" id="ARBA00010231"/>
    </source>
</evidence>
<dbReference type="InterPro" id="IPR036900">
    <property type="entry name" value="A-D-PHexomutase_C_sf"/>
</dbReference>
<dbReference type="GO" id="GO:0009252">
    <property type="term" value="P:peptidoglycan biosynthetic process"/>
    <property type="evidence" value="ECO:0007669"/>
    <property type="project" value="UniProtKB-ARBA"/>
</dbReference>
<evidence type="ECO:0000256" key="2">
    <source>
        <dbReference type="ARBA" id="ARBA00022553"/>
    </source>
</evidence>
<feature type="domain" description="Alpha-D-phosphohexomutase C-terminal" evidence="9">
    <location>
        <begin position="375"/>
        <end position="442"/>
    </location>
</feature>
<feature type="domain" description="Alpha-D-phosphohexomutase alpha/beta/alpha" evidence="12">
    <location>
        <begin position="259"/>
        <end position="367"/>
    </location>
</feature>
<dbReference type="GO" id="GO:0006048">
    <property type="term" value="P:UDP-N-acetylglucosamine biosynthetic process"/>
    <property type="evidence" value="ECO:0007669"/>
    <property type="project" value="TreeGrafter"/>
</dbReference>
<dbReference type="InterPro" id="IPR016066">
    <property type="entry name" value="A-D-PHexomutase_CS"/>
</dbReference>
<evidence type="ECO:0000313" key="14">
    <source>
        <dbReference type="Proteomes" id="UP000294862"/>
    </source>
</evidence>
<dbReference type="FunFam" id="3.30.310.50:FF:000001">
    <property type="entry name" value="Phosphoglucosamine mutase"/>
    <property type="match status" value="1"/>
</dbReference>
<dbReference type="GO" id="GO:0005975">
    <property type="term" value="P:carbohydrate metabolic process"/>
    <property type="evidence" value="ECO:0007669"/>
    <property type="project" value="InterPro"/>
</dbReference>
<feature type="binding site" evidence="6">
    <location>
        <position position="244"/>
    </location>
    <ligand>
        <name>Mg(2+)</name>
        <dbReference type="ChEBI" id="CHEBI:18420"/>
    </ligand>
</feature>
<evidence type="ECO:0000259" key="10">
    <source>
        <dbReference type="Pfam" id="PF02878"/>
    </source>
</evidence>
<evidence type="ECO:0000256" key="5">
    <source>
        <dbReference type="ARBA" id="ARBA00023235"/>
    </source>
</evidence>
<accession>A0A4R2I570</accession>
<feature type="binding site" description="via phosphate group" evidence="6">
    <location>
        <position position="103"/>
    </location>
    <ligand>
        <name>Mg(2+)</name>
        <dbReference type="ChEBI" id="CHEBI:18420"/>
    </ligand>
</feature>
<dbReference type="InterPro" id="IPR005843">
    <property type="entry name" value="A-D-PHexomutase_C"/>
</dbReference>
<protein>
    <recommendedName>
        <fullName evidence="6 8">Phosphoglucosamine mutase</fullName>
        <ecNumber evidence="6 8">5.4.2.10</ecNumber>
    </recommendedName>
</protein>
<dbReference type="InterPro" id="IPR005844">
    <property type="entry name" value="A-D-PHexomutase_a/b/a-I"/>
</dbReference>
<dbReference type="GO" id="GO:0008966">
    <property type="term" value="F:phosphoglucosamine mutase activity"/>
    <property type="evidence" value="ECO:0007669"/>
    <property type="project" value="UniProtKB-UniRule"/>
</dbReference>
<dbReference type="InterPro" id="IPR050060">
    <property type="entry name" value="Phosphoglucosamine_mutase"/>
</dbReference>
<comment type="catalytic activity">
    <reaction evidence="6 8">
        <text>alpha-D-glucosamine 1-phosphate = D-glucosamine 6-phosphate</text>
        <dbReference type="Rhea" id="RHEA:23424"/>
        <dbReference type="ChEBI" id="CHEBI:58516"/>
        <dbReference type="ChEBI" id="CHEBI:58725"/>
        <dbReference type="EC" id="5.4.2.10"/>
    </reaction>
</comment>